<protein>
    <submittedName>
        <fullName evidence="2">Uncharacterized protein</fullName>
    </submittedName>
</protein>
<feature type="coiled-coil region" evidence="1">
    <location>
        <begin position="86"/>
        <end position="134"/>
    </location>
</feature>
<reference evidence="2 3" key="1">
    <citation type="journal article" date="2014" name="Genome Announc.">
        <title>Complete Genome Sequence of the Edwardsiella ictaluri-Specific Bacteriophage PEi21, Isolated from River Water in Japan.</title>
        <authorList>
            <person name="Yasuike M."/>
            <person name="Kai W."/>
            <person name="Nakamura Y."/>
            <person name="Fujiwara A."/>
            <person name="Kawato Y."/>
            <person name="Hassan E.S."/>
            <person name="Mahmoud M.M."/>
            <person name="Nagai S."/>
            <person name="Kobayashi T."/>
            <person name="Ototake M."/>
            <person name="Nakai T."/>
        </authorList>
    </citation>
    <scope>NUCLEOTIDE SEQUENCE [LARGE SCALE GENOMIC DNA]</scope>
</reference>
<evidence type="ECO:0000313" key="3">
    <source>
        <dbReference type="Proteomes" id="UP000012997"/>
    </source>
</evidence>
<evidence type="ECO:0000313" key="2">
    <source>
        <dbReference type="EMBL" id="BAN16881.1"/>
    </source>
</evidence>
<proteinExistence type="predicted"/>
<dbReference type="RefSeq" id="YP_008869284.1">
    <property type="nucleotide sequence ID" value="NC_021342.2"/>
</dbReference>
<dbReference type="KEGG" id="vg:19592947"/>
<dbReference type="OrthoDB" id="8390at10239"/>
<name>N0DPA6_9CAUD</name>
<keyword evidence="3" id="KW-1185">Reference proteome</keyword>
<sequence length="214" mass="24232">MKNIENAAFLFFCQNRLIDGDHVVVNNFSSPVPIKPEWYSYRDEILASDGKYIARLKGCRHGHVGFAYANNKTCVLCYRVDPEKRLEKAEKRREIAEAKREAEQKLREASAAAKREAEQKRLQAAREASIAKRREARVTAMFDKAAALREESDKVYLEAMALAAKPLDEEIEGLSPRQAAIARGERWYMPDTPCPECGQMAERYVATGACRGCK</sequence>
<keyword evidence="1" id="KW-0175">Coiled coil</keyword>
<dbReference type="GeneID" id="19592947"/>
<accession>N0DPA6</accession>
<dbReference type="Proteomes" id="UP000012997">
    <property type="component" value="Segment"/>
</dbReference>
<dbReference type="EMBL" id="AP013057">
    <property type="protein sequence ID" value="BAN16881.1"/>
    <property type="molecule type" value="Genomic_DNA"/>
</dbReference>
<organism evidence="2 3">
    <name type="scientific">Edwardsiella phage PEi21</name>
    <dbReference type="NCBI Taxonomy" id="1325372"/>
    <lineage>
        <taxon>Viruses</taxon>
        <taxon>Duplodnaviria</taxon>
        <taxon>Heunggongvirae</taxon>
        <taxon>Uroviricota</taxon>
        <taxon>Caudoviricetes</taxon>
        <taxon>Yokohamavirus</taxon>
        <taxon>Yokohamavirus PEi21</taxon>
    </lineage>
</organism>
<evidence type="ECO:0000256" key="1">
    <source>
        <dbReference type="SAM" id="Coils"/>
    </source>
</evidence>